<dbReference type="GeneID" id="121120819"/>
<evidence type="ECO:0000313" key="3">
    <source>
        <dbReference type="EMBL" id="CDW30967.1"/>
    </source>
</evidence>
<name>A0A0K2TZ62_LEPSM</name>
<feature type="compositionally biased region" description="Polar residues" evidence="1">
    <location>
        <begin position="238"/>
        <end position="251"/>
    </location>
</feature>
<dbReference type="RefSeq" id="XP_071745339.1">
    <property type="nucleotide sequence ID" value="XM_071889238.1"/>
</dbReference>
<protein>
    <submittedName>
        <fullName evidence="3">Uncharacterized protein</fullName>
    </submittedName>
</protein>
<evidence type="ECO:0000256" key="2">
    <source>
        <dbReference type="SAM" id="Phobius"/>
    </source>
</evidence>
<feature type="transmembrane region" description="Helical" evidence="2">
    <location>
        <begin position="154"/>
        <end position="173"/>
    </location>
</feature>
<organism evidence="3">
    <name type="scientific">Lepeophtheirus salmonis</name>
    <name type="common">Salmon louse</name>
    <name type="synonym">Caligus salmonis</name>
    <dbReference type="NCBI Taxonomy" id="72036"/>
    <lineage>
        <taxon>Eukaryota</taxon>
        <taxon>Metazoa</taxon>
        <taxon>Ecdysozoa</taxon>
        <taxon>Arthropoda</taxon>
        <taxon>Crustacea</taxon>
        <taxon>Multicrustacea</taxon>
        <taxon>Hexanauplia</taxon>
        <taxon>Copepoda</taxon>
        <taxon>Siphonostomatoida</taxon>
        <taxon>Caligidae</taxon>
        <taxon>Lepeophtheirus</taxon>
    </lineage>
</organism>
<dbReference type="OrthoDB" id="6425771at2759"/>
<feature type="compositionally biased region" description="Polar residues" evidence="1">
    <location>
        <begin position="219"/>
        <end position="230"/>
    </location>
</feature>
<reference evidence="3" key="1">
    <citation type="submission" date="2014-05" db="EMBL/GenBank/DDBJ databases">
        <authorList>
            <person name="Chronopoulou M."/>
        </authorList>
    </citation>
    <scope>NUCLEOTIDE SEQUENCE</scope>
    <source>
        <tissue evidence="3">Whole organism</tissue>
    </source>
</reference>
<accession>A0A0K2TZ62</accession>
<dbReference type="KEGG" id="lsm:121120819"/>
<proteinExistence type="predicted"/>
<dbReference type="EMBL" id="HACA01013606">
    <property type="protein sequence ID" value="CDW30967.1"/>
    <property type="molecule type" value="Transcribed_RNA"/>
</dbReference>
<feature type="transmembrane region" description="Helical" evidence="2">
    <location>
        <begin position="122"/>
        <end position="142"/>
    </location>
</feature>
<dbReference type="RefSeq" id="XP_040571635.1">
    <property type="nucleotide sequence ID" value="XM_040715701.2"/>
</dbReference>
<keyword evidence="2" id="KW-0812">Transmembrane</keyword>
<dbReference type="AlphaFoldDB" id="A0A0K2TZ62"/>
<feature type="compositionally biased region" description="Basic residues" evidence="1">
    <location>
        <begin position="266"/>
        <end position="277"/>
    </location>
</feature>
<evidence type="ECO:0000256" key="1">
    <source>
        <dbReference type="SAM" id="MobiDB-lite"/>
    </source>
</evidence>
<keyword evidence="2" id="KW-0472">Membrane</keyword>
<sequence length="365" mass="39628">MAQAAVVLREKRRRKINQELEEGLHDQSPGIVSHPRRHSYTPSITTQHHLELPNTNTHNITTQVSTNSSSLESIHFGAANASLASSGGRKDSKVSRIDDERRKKLEQLNDDGIYNANNNANVILYVGLGMIAIGLIITFVGLGEKGFQTLELKLIGPSLVGCGIFFALLRILFCTVPSCFNSCAGKCCCVALNKKELEKKKLLDKRLITSAGVESIPRSSLQESAKSRSTPLPPIITAQPSFVRSSYQPSSQKDDTGEEEAPLTSKKPRQGSSARRKTTTEAPRAFQLRSAERRKTAPSSTSSSSKGNRKSLDEFSITDSDLILQEEVSSQVKRKEDPEKGGGGGSPSTSLKNLSHELVLSADGL</sequence>
<feature type="region of interest" description="Disordered" evidence="1">
    <location>
        <begin position="219"/>
        <end position="365"/>
    </location>
</feature>
<keyword evidence="2" id="KW-1133">Transmembrane helix</keyword>